<keyword evidence="3" id="KW-0238">DNA-binding</keyword>
<organism evidence="6">
    <name type="scientific">Sphingobium phenoxybenzoativorans</name>
    <dbReference type="NCBI Taxonomy" id="1592790"/>
    <lineage>
        <taxon>Bacteria</taxon>
        <taxon>Pseudomonadati</taxon>
        <taxon>Pseudomonadota</taxon>
        <taxon>Alphaproteobacteria</taxon>
        <taxon>Sphingomonadales</taxon>
        <taxon>Sphingomonadaceae</taxon>
        <taxon>Sphingobium</taxon>
    </lineage>
</organism>
<gene>
    <name evidence="6" type="primary">orf2</name>
</gene>
<dbReference type="AlphaFoldDB" id="A0A1W5YR10"/>
<name>A0A1W5YR10_9SPHN</name>
<dbReference type="CDD" id="cd08417">
    <property type="entry name" value="PBP2_Nitroaromatics_like"/>
    <property type="match status" value="1"/>
</dbReference>
<evidence type="ECO:0000313" key="6">
    <source>
        <dbReference type="EMBL" id="ARI47597.1"/>
    </source>
</evidence>
<dbReference type="InterPro" id="IPR037402">
    <property type="entry name" value="YidZ_PBP2"/>
</dbReference>
<evidence type="ECO:0000256" key="2">
    <source>
        <dbReference type="ARBA" id="ARBA00023015"/>
    </source>
</evidence>
<dbReference type="EMBL" id="KX823577">
    <property type="protein sequence ID" value="ARI47597.1"/>
    <property type="molecule type" value="Genomic_DNA"/>
</dbReference>
<comment type="similarity">
    <text evidence="1">Belongs to the LysR transcriptional regulatory family.</text>
</comment>
<keyword evidence="4" id="KW-0804">Transcription</keyword>
<proteinExistence type="inferred from homology"/>
<dbReference type="GO" id="GO:0003677">
    <property type="term" value="F:DNA binding"/>
    <property type="evidence" value="ECO:0007669"/>
    <property type="project" value="UniProtKB-KW"/>
</dbReference>
<sequence>MVGRQFELTKKGESLVSQVEQACREVESLFGDYGFDPCTARRKFVIGTADYVAFLLAPILSSILQDEAPNIAVQFFDITSMSRFDLAQGRIDVVIIPSDAAAYLEGESNSAPLFKDEMVVIASKGRHQFPDGLTREIFENSRHARFKFYWDAPAHQDIALKDCGLAVQECILVQQFSLLPSIVEKSDSIALIYRSLADVFVRLHNIEVFDPPFAISTSTVTAYWWNSKDKDPAHRWFRGLLARASAELGLDVGG</sequence>
<keyword evidence="2" id="KW-0805">Transcription regulation</keyword>
<dbReference type="SUPFAM" id="SSF53850">
    <property type="entry name" value="Periplasmic binding protein-like II"/>
    <property type="match status" value="1"/>
</dbReference>
<protein>
    <submittedName>
        <fullName evidence="6">LysR transcriptional regulator</fullName>
    </submittedName>
</protein>
<dbReference type="InterPro" id="IPR005119">
    <property type="entry name" value="LysR_subst-bd"/>
</dbReference>
<evidence type="ECO:0000256" key="3">
    <source>
        <dbReference type="ARBA" id="ARBA00023125"/>
    </source>
</evidence>
<evidence type="ECO:0000256" key="1">
    <source>
        <dbReference type="ARBA" id="ARBA00009437"/>
    </source>
</evidence>
<dbReference type="InterPro" id="IPR050389">
    <property type="entry name" value="LysR-type_TF"/>
</dbReference>
<accession>A0A1W5YR10</accession>
<reference evidence="6" key="1">
    <citation type="journal article" date="2017" name="Appl. Environ. Microbiol.">
        <title>Degradation of diphenyl ether in Sphingobium phenoxybenzoativorans SC_3 is initiated by a novel ring-cleavage dioxygenase.</title>
        <authorList>
            <person name="Cai S."/>
            <person name="Chen L.W."/>
            <person name="Ai Y.C."/>
            <person name="Qiu J.G."/>
            <person name="Wang C.H."/>
            <person name="Shi C."/>
            <person name="He J."/>
            <person name="Cai T.M."/>
        </authorList>
    </citation>
    <scope>NUCLEOTIDE SEQUENCE</scope>
    <source>
        <strain evidence="6">SC_3</strain>
    </source>
</reference>
<dbReference type="PANTHER" id="PTHR30118:SF15">
    <property type="entry name" value="TRANSCRIPTIONAL REGULATORY PROTEIN"/>
    <property type="match status" value="1"/>
</dbReference>
<evidence type="ECO:0000259" key="5">
    <source>
        <dbReference type="Pfam" id="PF03466"/>
    </source>
</evidence>
<dbReference type="GO" id="GO:0006355">
    <property type="term" value="P:regulation of DNA-templated transcription"/>
    <property type="evidence" value="ECO:0007669"/>
    <property type="project" value="InterPro"/>
</dbReference>
<feature type="domain" description="LysR substrate-binding" evidence="5">
    <location>
        <begin position="41"/>
        <end position="244"/>
    </location>
</feature>
<dbReference type="Gene3D" id="3.40.190.10">
    <property type="entry name" value="Periplasmic binding protein-like II"/>
    <property type="match status" value="2"/>
</dbReference>
<evidence type="ECO:0000256" key="4">
    <source>
        <dbReference type="ARBA" id="ARBA00023163"/>
    </source>
</evidence>
<dbReference type="Pfam" id="PF03466">
    <property type="entry name" value="LysR_substrate"/>
    <property type="match status" value="1"/>
</dbReference>
<dbReference type="PANTHER" id="PTHR30118">
    <property type="entry name" value="HTH-TYPE TRANSCRIPTIONAL REGULATOR LEUO-RELATED"/>
    <property type="match status" value="1"/>
</dbReference>